<evidence type="ECO:0008006" key="4">
    <source>
        <dbReference type="Google" id="ProtNLM"/>
    </source>
</evidence>
<name>A0A2X3K527_9BACT</name>
<feature type="chain" id="PRO_5016089449" description="SH3b domain-containing protein" evidence="1">
    <location>
        <begin position="27"/>
        <end position="225"/>
    </location>
</feature>
<dbReference type="RefSeq" id="WP_157959375.1">
    <property type="nucleotide sequence ID" value="NZ_LS483254.1"/>
</dbReference>
<dbReference type="Gene3D" id="2.60.40.10">
    <property type="entry name" value="Immunoglobulins"/>
    <property type="match status" value="1"/>
</dbReference>
<reference evidence="3" key="1">
    <citation type="submission" date="2018-05" db="EMBL/GenBank/DDBJ databases">
        <authorList>
            <person name="Hao L."/>
        </authorList>
    </citation>
    <scope>NUCLEOTIDE SEQUENCE [LARGE SCALE GENOMIC DNA]</scope>
</reference>
<dbReference type="InterPro" id="IPR013783">
    <property type="entry name" value="Ig-like_fold"/>
</dbReference>
<dbReference type="EMBL" id="LS483254">
    <property type="protein sequence ID" value="SQD92367.1"/>
    <property type="molecule type" value="Genomic_DNA"/>
</dbReference>
<proteinExistence type="predicted"/>
<dbReference type="OrthoDB" id="155101at2"/>
<gene>
    <name evidence="2" type="ORF">BARAN1_0342</name>
</gene>
<accession>A0A2X3K527</accession>
<sequence length="225" mass="23640">MGQHTKRWVKVLVPVAACGLLVAALAGCGRVTAKIDAYSPSNPVQVEAGKTVPLSVTFTNTGNRTGTFFVRALVKDSANVPVTLPAKDVTVAAGKQGTAVWEFIVTSPGTYTIQFIVGKDANTTYTQAPAEPSPLIVGLPAVASTKFKVGDRVRVTSAVRVRTGPGTENAPVTHVNYRDSAPAGVEGKVIGGPERAGEWVWWRVEFDAGYTGWCIEDNLTKAAGG</sequence>
<keyword evidence="3" id="KW-1185">Reference proteome</keyword>
<dbReference type="PROSITE" id="PS51257">
    <property type="entry name" value="PROKAR_LIPOPROTEIN"/>
    <property type="match status" value="1"/>
</dbReference>
<organism evidence="2 3">
    <name type="scientific">Candidatus Bipolaricaulis anaerobius</name>
    <dbReference type="NCBI Taxonomy" id="2026885"/>
    <lineage>
        <taxon>Bacteria</taxon>
        <taxon>Candidatus Bipolaricaulota</taxon>
        <taxon>Candidatus Bipolaricaulia</taxon>
        <taxon>Candidatus Bipolaricaulales</taxon>
        <taxon>Candidatus Bipolaricaulaceae</taxon>
        <taxon>Candidatus Bipolaricaulis</taxon>
    </lineage>
</organism>
<dbReference type="Proteomes" id="UP000249818">
    <property type="component" value="Chromosome BARAN1"/>
</dbReference>
<dbReference type="AlphaFoldDB" id="A0A2X3K527"/>
<evidence type="ECO:0000256" key="1">
    <source>
        <dbReference type="SAM" id="SignalP"/>
    </source>
</evidence>
<protein>
    <recommendedName>
        <fullName evidence="4">SH3b domain-containing protein</fullName>
    </recommendedName>
</protein>
<evidence type="ECO:0000313" key="3">
    <source>
        <dbReference type="Proteomes" id="UP000249818"/>
    </source>
</evidence>
<feature type="signal peptide" evidence="1">
    <location>
        <begin position="1"/>
        <end position="26"/>
    </location>
</feature>
<dbReference type="KEGG" id="bana:BARAN1_0342"/>
<dbReference type="Gene3D" id="2.30.30.40">
    <property type="entry name" value="SH3 Domains"/>
    <property type="match status" value="1"/>
</dbReference>
<evidence type="ECO:0000313" key="2">
    <source>
        <dbReference type="EMBL" id="SQD92367.1"/>
    </source>
</evidence>
<keyword evidence="1" id="KW-0732">Signal</keyword>